<proteinExistence type="predicted"/>
<dbReference type="GeneID" id="54464479"/>
<dbReference type="AlphaFoldDB" id="A0A6A6YPN6"/>
<evidence type="ECO:0008006" key="7">
    <source>
        <dbReference type="Google" id="ProtNLM"/>
    </source>
</evidence>
<accession>A0A6A6YPN6</accession>
<dbReference type="Gene3D" id="3.90.226.10">
    <property type="entry name" value="2-enoyl-CoA Hydratase, Chain A, domain 1"/>
    <property type="match status" value="1"/>
</dbReference>
<evidence type="ECO:0000256" key="1">
    <source>
        <dbReference type="SAM" id="MobiDB-lite"/>
    </source>
</evidence>
<dbReference type="Proteomes" id="UP000504636">
    <property type="component" value="Unplaced"/>
</dbReference>
<reference evidence="4 6" key="1">
    <citation type="journal article" date="2020" name="Stud. Mycol.">
        <title>101 Dothideomycetes genomes: a test case for predicting lifestyles and emergence of pathogens.</title>
        <authorList>
            <person name="Haridas S."/>
            <person name="Albert R."/>
            <person name="Binder M."/>
            <person name="Bloem J."/>
            <person name="Labutti K."/>
            <person name="Salamov A."/>
            <person name="Andreopoulos B."/>
            <person name="Baker S."/>
            <person name="Barry K."/>
            <person name="Bills G."/>
            <person name="Bluhm B."/>
            <person name="Cannon C."/>
            <person name="Castanera R."/>
            <person name="Culley D."/>
            <person name="Daum C."/>
            <person name="Ezra D."/>
            <person name="Gonzalez J."/>
            <person name="Henrissat B."/>
            <person name="Kuo A."/>
            <person name="Liang C."/>
            <person name="Lipzen A."/>
            <person name="Lutzoni F."/>
            <person name="Magnuson J."/>
            <person name="Mondo S."/>
            <person name="Nolan M."/>
            <person name="Ohm R."/>
            <person name="Pangilinan J."/>
            <person name="Park H.-J."/>
            <person name="Ramirez L."/>
            <person name="Alfaro M."/>
            <person name="Sun H."/>
            <person name="Tritt A."/>
            <person name="Yoshinaga Y."/>
            <person name="Zwiers L.-H."/>
            <person name="Turgeon B."/>
            <person name="Goodwin S."/>
            <person name="Spatafora J."/>
            <person name="Crous P."/>
            <person name="Grigoriev I."/>
        </authorList>
    </citation>
    <scope>NUCLEOTIDE SEQUENCE</scope>
    <source>
        <strain evidence="4 6">CBS 304.34</strain>
    </source>
</reference>
<reference evidence="6" key="2">
    <citation type="submission" date="2020-04" db="EMBL/GenBank/DDBJ databases">
        <authorList>
            <consortium name="NCBI Genome Project"/>
        </authorList>
    </citation>
    <scope>NUCLEOTIDE SEQUENCE</scope>
    <source>
        <strain evidence="6">CBS 304.34</strain>
    </source>
</reference>
<keyword evidence="5" id="KW-1185">Reference proteome</keyword>
<protein>
    <recommendedName>
        <fullName evidence="7">Tail specific protease domain-containing protein</fullName>
    </recommendedName>
</protein>
<gene>
    <name evidence="4 6" type="ORF">BDZ99DRAFT_498614</name>
</gene>
<dbReference type="PANTHER" id="PTHR37049">
    <property type="entry name" value="PEPTIDASE S41 FAMILY PROTEIN"/>
    <property type="match status" value="1"/>
</dbReference>
<sequence length="767" mass="83740">MRPADFIRAGIGFSSTFFQSTVPINTKTASIASLPSSTPSGSVEPCSLIAKYGGAGSRLPAQVAYACLVSVPVDVEGDSQLIDDLKILWEWHSETGWLKNTPSTWELGPLDVIKELDAIQGNLSNYRSEYEVQRDIKSLATRSGNGHFRYQPDILQVFAFYRDSAIASISDDGNSLPKVYDATDLEKQQKESDIKISAISKINGKDIESFLEEIASDSYFTNLDARVNSLFLKEANGSLGSFYNQEAYQEDWTNVTFANGTTKNSQNLAVVYQNITNTTDGPSFYRDFCRGQISGFRNNSAAPSAILKKATPIEKRASIPSIYPTSVVEDSTGAVAGYFLDDSGFEDLAILKIATFFPHDPTGRASQLLLSKTFQFIVAQFMREAAAANKTKLIIDLRENGGGHVHLVLDTLMQLFPGETPFAAHRYRAQEQFLLIGDRVSEIHHNETMSIGFLASGYDVTDTFRHWAYWHFLDVNNKNFASWKEFYGPHTYNNDTFTTTIRYNLSNSDRISTLPPDGFPISNTTKAQFQFSVDNTVMMLDGLCGSACAFFHEELKNVAGVKSVVIGGRPQTGPMQALGGTKGGEVISTVQVQKYGEIMLEATKLLGATTLSGTVIEKLANTNQALVRIGDGQSCIQTQDEIRKGDDTEAPLQYTYEAADCRLWLTSEMLFNPTAAWEAVWSAHTNNSLCVKNSTGDKSSISGGFKPFGRGSLHGKMKQETPTNTTNKPSSPTSTSAQTSSKVNAAAPLGPQSLGFLVAVAVALVAL</sequence>
<feature type="domain" description="Tail specific protease" evidence="2">
    <location>
        <begin position="378"/>
        <end position="557"/>
    </location>
</feature>
<dbReference type="InterPro" id="IPR056186">
    <property type="entry name" value="PDZ_CPAF-rel"/>
</dbReference>
<dbReference type="SUPFAM" id="SSF52096">
    <property type="entry name" value="ClpP/crotonase"/>
    <property type="match status" value="1"/>
</dbReference>
<feature type="region of interest" description="Disordered" evidence="1">
    <location>
        <begin position="710"/>
        <end position="743"/>
    </location>
</feature>
<dbReference type="InterPro" id="IPR005151">
    <property type="entry name" value="Tail-specific_protease"/>
</dbReference>
<dbReference type="PANTHER" id="PTHR37049:SF4">
    <property type="entry name" value="RHODANESE DOMAIN-CONTAINING PROTEIN"/>
    <property type="match status" value="1"/>
</dbReference>
<feature type="domain" description="CPAF-like PDZ" evidence="3">
    <location>
        <begin position="160"/>
        <end position="275"/>
    </location>
</feature>
<dbReference type="RefSeq" id="XP_033577452.1">
    <property type="nucleotide sequence ID" value="XM_033723586.1"/>
</dbReference>
<name>A0A6A6YPN6_9PEZI</name>
<dbReference type="GO" id="GO:0008236">
    <property type="term" value="F:serine-type peptidase activity"/>
    <property type="evidence" value="ECO:0007669"/>
    <property type="project" value="InterPro"/>
</dbReference>
<dbReference type="OrthoDB" id="27214at2759"/>
<evidence type="ECO:0000313" key="5">
    <source>
        <dbReference type="Proteomes" id="UP000504636"/>
    </source>
</evidence>
<dbReference type="InterPro" id="IPR029045">
    <property type="entry name" value="ClpP/crotonase-like_dom_sf"/>
</dbReference>
<feature type="compositionally biased region" description="Low complexity" evidence="1">
    <location>
        <begin position="721"/>
        <end position="741"/>
    </location>
</feature>
<evidence type="ECO:0000259" key="2">
    <source>
        <dbReference type="Pfam" id="PF03572"/>
    </source>
</evidence>
<dbReference type="GO" id="GO:0006508">
    <property type="term" value="P:proteolysis"/>
    <property type="evidence" value="ECO:0007669"/>
    <property type="project" value="InterPro"/>
</dbReference>
<dbReference type="Pfam" id="PF23658">
    <property type="entry name" value="PDZ_CPAF_rel"/>
    <property type="match status" value="1"/>
</dbReference>
<evidence type="ECO:0000259" key="3">
    <source>
        <dbReference type="Pfam" id="PF23658"/>
    </source>
</evidence>
<dbReference type="Pfam" id="PF03572">
    <property type="entry name" value="Peptidase_S41"/>
    <property type="match status" value="1"/>
</dbReference>
<reference evidence="6" key="3">
    <citation type="submission" date="2025-04" db="UniProtKB">
        <authorList>
            <consortium name="RefSeq"/>
        </authorList>
    </citation>
    <scope>IDENTIFICATION</scope>
    <source>
        <strain evidence="6">CBS 304.34</strain>
    </source>
</reference>
<evidence type="ECO:0000313" key="6">
    <source>
        <dbReference type="RefSeq" id="XP_033577452.1"/>
    </source>
</evidence>
<organism evidence="4">
    <name type="scientific">Mytilinidion resinicola</name>
    <dbReference type="NCBI Taxonomy" id="574789"/>
    <lineage>
        <taxon>Eukaryota</taxon>
        <taxon>Fungi</taxon>
        <taxon>Dikarya</taxon>
        <taxon>Ascomycota</taxon>
        <taxon>Pezizomycotina</taxon>
        <taxon>Dothideomycetes</taxon>
        <taxon>Pleosporomycetidae</taxon>
        <taxon>Mytilinidiales</taxon>
        <taxon>Mytilinidiaceae</taxon>
        <taxon>Mytilinidion</taxon>
    </lineage>
</organism>
<dbReference type="InterPro" id="IPR052766">
    <property type="entry name" value="S41A_metabolite_peptidase"/>
</dbReference>
<evidence type="ECO:0000313" key="4">
    <source>
        <dbReference type="EMBL" id="KAF2810488.1"/>
    </source>
</evidence>
<dbReference type="EMBL" id="MU003700">
    <property type="protein sequence ID" value="KAF2810488.1"/>
    <property type="molecule type" value="Genomic_DNA"/>
</dbReference>